<dbReference type="Gene3D" id="3.20.20.140">
    <property type="entry name" value="Metal-dependent hydrolases"/>
    <property type="match status" value="1"/>
</dbReference>
<organism evidence="3 4">
    <name type="scientific">Arenibacterium halophilum</name>
    <dbReference type="NCBI Taxonomy" id="2583821"/>
    <lineage>
        <taxon>Bacteria</taxon>
        <taxon>Pseudomonadati</taxon>
        <taxon>Pseudomonadota</taxon>
        <taxon>Alphaproteobacteria</taxon>
        <taxon>Rhodobacterales</taxon>
        <taxon>Paracoccaceae</taxon>
        <taxon>Arenibacterium</taxon>
    </lineage>
</organism>
<dbReference type="Pfam" id="PF04909">
    <property type="entry name" value="Amidohydro_2"/>
    <property type="match status" value="1"/>
</dbReference>
<comment type="similarity">
    <text evidence="1">Belongs to the metallo-dependent hydrolases superfamily.</text>
</comment>
<comment type="caution">
    <text evidence="3">The sequence shown here is derived from an EMBL/GenBank/DDBJ whole genome shotgun (WGS) entry which is preliminary data.</text>
</comment>
<reference evidence="3 4" key="1">
    <citation type="submission" date="2019-05" db="EMBL/GenBank/DDBJ databases">
        <title>Marivita sp. nov. isolated from sea sediment.</title>
        <authorList>
            <person name="Kim W."/>
        </authorList>
    </citation>
    <scope>NUCLEOTIDE SEQUENCE [LARGE SCALE GENOMIC DNA]</scope>
    <source>
        <strain evidence="3 4">CAU 1492</strain>
    </source>
</reference>
<name>A0ABY2XDD5_9RHOB</name>
<proteinExistence type="inferred from homology"/>
<dbReference type="SUPFAM" id="SSF51556">
    <property type="entry name" value="Metallo-dependent hydrolases"/>
    <property type="match status" value="1"/>
</dbReference>
<evidence type="ECO:0000313" key="4">
    <source>
        <dbReference type="Proteomes" id="UP001191082"/>
    </source>
</evidence>
<dbReference type="PANTHER" id="PTHR43569:SF1">
    <property type="entry name" value="BLL3371 PROTEIN"/>
    <property type="match status" value="1"/>
</dbReference>
<dbReference type="EMBL" id="VCPC01000001">
    <property type="protein sequence ID" value="TMV14597.1"/>
    <property type="molecule type" value="Genomic_DNA"/>
</dbReference>
<protein>
    <submittedName>
        <fullName evidence="3">Amidohydrolase</fullName>
    </submittedName>
</protein>
<dbReference type="PANTHER" id="PTHR43569">
    <property type="entry name" value="AMIDOHYDROLASE"/>
    <property type="match status" value="1"/>
</dbReference>
<dbReference type="Proteomes" id="UP001191082">
    <property type="component" value="Unassembled WGS sequence"/>
</dbReference>
<dbReference type="InterPro" id="IPR006680">
    <property type="entry name" value="Amidohydro-rel"/>
</dbReference>
<gene>
    <name evidence="3" type="ORF">FGK64_01000</name>
</gene>
<dbReference type="InterPro" id="IPR032466">
    <property type="entry name" value="Metal_Hydrolase"/>
</dbReference>
<keyword evidence="4" id="KW-1185">Reference proteome</keyword>
<evidence type="ECO:0000256" key="1">
    <source>
        <dbReference type="ARBA" id="ARBA00038310"/>
    </source>
</evidence>
<evidence type="ECO:0000313" key="3">
    <source>
        <dbReference type="EMBL" id="TMV14597.1"/>
    </source>
</evidence>
<sequence>MTTSPQTRGTDPQENVTLEDLVDSHFHIWDLNKNYYPWLTDKISQNVAKVTGDYRSIRQDYLIDHFRADIGSLNVVAAVHVQADADPKDSVNETAWLQSVADSTGNGMPQGIVARGDLSAPDAAEIIMAHCQYANMRGMRVEMHPGLNAAPDYDPLKDETWLRNFALLREHGLVFEVRAASPEQTDGLIRLMREHPDTTFIFPHLGLSIWRDEDSVAAWKRNLQVYRELGNVYVKLSGYGLFGLGWTIEEVRPYVLECIDTMGPDRLVCGSNYPVDSMAASYHRIWETHSALLDDAGCDSAERRLILRDNAMNVYRL</sequence>
<accession>A0ABY2XDD5</accession>
<dbReference type="InterPro" id="IPR052350">
    <property type="entry name" value="Metallo-dep_Lactonases"/>
</dbReference>
<feature type="domain" description="Amidohydrolase-related" evidence="2">
    <location>
        <begin position="22"/>
        <end position="317"/>
    </location>
</feature>
<evidence type="ECO:0000259" key="2">
    <source>
        <dbReference type="Pfam" id="PF04909"/>
    </source>
</evidence>